<dbReference type="KEGG" id="ssyi:EKG83_06450"/>
<dbReference type="CDD" id="cd00592">
    <property type="entry name" value="HTH_MerR-like"/>
    <property type="match status" value="1"/>
</dbReference>
<dbReference type="OrthoDB" id="3830374at2"/>
<dbReference type="PANTHER" id="PTHR30204:SF93">
    <property type="entry name" value="HTH MERR-TYPE DOMAIN-CONTAINING PROTEIN"/>
    <property type="match status" value="1"/>
</dbReference>
<gene>
    <name evidence="3" type="ORF">EKG83_06450</name>
</gene>
<dbReference type="InterPro" id="IPR009061">
    <property type="entry name" value="DNA-bd_dom_put_sf"/>
</dbReference>
<dbReference type="InterPro" id="IPR047057">
    <property type="entry name" value="MerR_fam"/>
</dbReference>
<accession>A0A5Q0GT93</accession>
<sequence>MPAGIALSDQPRTLLMVCLCARWQTAPGIAVVHWGTIRQIKASSDWSPHRRGNAMESADLLADRSNTPWRPTAGSLHRKRDTRLMNVNQFAAEIGVTTRTVRSYHARGLLPQPVRVGRTPYYLRAHLTRMRHVLRLQRQGLSLDAVQALLEPDACLVRLLPVGRAVTEALRERPDLLAAMVANGILVRRADGTVEVRAARAVLTARTAGVSAVAALALLAEVAETLAPQADDVLEAVRRMASWTRTGPTPCFDDLVTLAVEVVRARIAQAVRREEAPGRPA</sequence>
<keyword evidence="4" id="KW-1185">Reference proteome</keyword>
<name>A0A5Q0GT93_SACSY</name>
<evidence type="ECO:0000259" key="2">
    <source>
        <dbReference type="PROSITE" id="PS50937"/>
    </source>
</evidence>
<dbReference type="PROSITE" id="PS50937">
    <property type="entry name" value="HTH_MERR_2"/>
    <property type="match status" value="1"/>
</dbReference>
<dbReference type="GO" id="GO:0003677">
    <property type="term" value="F:DNA binding"/>
    <property type="evidence" value="ECO:0007669"/>
    <property type="project" value="UniProtKB-KW"/>
</dbReference>
<dbReference type="GO" id="GO:0003700">
    <property type="term" value="F:DNA-binding transcription factor activity"/>
    <property type="evidence" value="ECO:0007669"/>
    <property type="project" value="InterPro"/>
</dbReference>
<reference evidence="4" key="1">
    <citation type="journal article" date="2021" name="Curr. Microbiol.">
        <title>Complete genome of nocamycin-producing strain Saccharothrix syringae NRRL B-16468 reveals the biosynthetic potential for secondary metabolites.</title>
        <authorList>
            <person name="Mo X."/>
            <person name="Yang S."/>
        </authorList>
    </citation>
    <scope>NUCLEOTIDE SEQUENCE [LARGE SCALE GENOMIC DNA]</scope>
    <source>
        <strain evidence="4">ATCC 51364 / DSM 43886 / JCM 6844 / KCTC 9398 / NBRC 14523 / NRRL B-16468 / INA 2240</strain>
    </source>
</reference>
<protein>
    <submittedName>
        <fullName evidence="3">MerR family transcriptional regulator</fullName>
    </submittedName>
</protein>
<dbReference type="Pfam" id="PF13411">
    <property type="entry name" value="MerR_1"/>
    <property type="match status" value="1"/>
</dbReference>
<proteinExistence type="predicted"/>
<dbReference type="AlphaFoldDB" id="A0A5Q0GT93"/>
<organism evidence="3 4">
    <name type="scientific">Saccharothrix syringae</name>
    <name type="common">Nocardiopsis syringae</name>
    <dbReference type="NCBI Taxonomy" id="103733"/>
    <lineage>
        <taxon>Bacteria</taxon>
        <taxon>Bacillati</taxon>
        <taxon>Actinomycetota</taxon>
        <taxon>Actinomycetes</taxon>
        <taxon>Pseudonocardiales</taxon>
        <taxon>Pseudonocardiaceae</taxon>
        <taxon>Saccharothrix</taxon>
    </lineage>
</organism>
<evidence type="ECO:0000313" key="4">
    <source>
        <dbReference type="Proteomes" id="UP000325787"/>
    </source>
</evidence>
<dbReference type="PANTHER" id="PTHR30204">
    <property type="entry name" value="REDOX-CYCLING DRUG-SENSING TRANSCRIPTIONAL ACTIVATOR SOXR"/>
    <property type="match status" value="1"/>
</dbReference>
<evidence type="ECO:0000313" key="3">
    <source>
        <dbReference type="EMBL" id="QFZ17153.1"/>
    </source>
</evidence>
<keyword evidence="1" id="KW-0238">DNA-binding</keyword>
<dbReference type="EMBL" id="CP034550">
    <property type="protein sequence ID" value="QFZ17153.1"/>
    <property type="molecule type" value="Genomic_DNA"/>
</dbReference>
<dbReference type="SMART" id="SM00422">
    <property type="entry name" value="HTH_MERR"/>
    <property type="match status" value="1"/>
</dbReference>
<feature type="domain" description="HTH merR-type" evidence="2">
    <location>
        <begin position="84"/>
        <end position="152"/>
    </location>
</feature>
<dbReference type="InterPro" id="IPR000551">
    <property type="entry name" value="MerR-type_HTH_dom"/>
</dbReference>
<evidence type="ECO:0000256" key="1">
    <source>
        <dbReference type="ARBA" id="ARBA00023125"/>
    </source>
</evidence>
<dbReference type="Proteomes" id="UP000325787">
    <property type="component" value="Chromosome"/>
</dbReference>
<dbReference type="Gene3D" id="1.10.1660.10">
    <property type="match status" value="1"/>
</dbReference>
<dbReference type="SUPFAM" id="SSF46955">
    <property type="entry name" value="Putative DNA-binding domain"/>
    <property type="match status" value="1"/>
</dbReference>
<dbReference type="PRINTS" id="PR00040">
    <property type="entry name" value="HTHMERR"/>
</dbReference>